<sequence length="102" mass="11390">MFIKILTILKGIRKKTKKIEAVTVSLLTNDARGALQEAGGTIKANWVEDVDVVSFPKGTTDELDRVNYLINYILPTGKILIFDGRRGGTLFVRGEVISRKKR</sequence>
<protein>
    <submittedName>
        <fullName evidence="1">Uncharacterized protein</fullName>
    </submittedName>
</protein>
<dbReference type="EMBL" id="LCAU01000006">
    <property type="protein sequence ID" value="KKR98103.1"/>
    <property type="molecule type" value="Genomic_DNA"/>
</dbReference>
<comment type="caution">
    <text evidence="1">The sequence shown here is derived from an EMBL/GenBank/DDBJ whole genome shotgun (WGS) entry which is preliminary data.</text>
</comment>
<dbReference type="Proteomes" id="UP000034746">
    <property type="component" value="Unassembled WGS sequence"/>
</dbReference>
<proteinExistence type="predicted"/>
<accession>A0A0G0VB20</accession>
<gene>
    <name evidence="1" type="ORF">UU48_C0006G0143</name>
</gene>
<organism evidence="1 2">
    <name type="scientific">Candidatus Uhrbacteria bacterium GW2011_GWF2_41_16</name>
    <dbReference type="NCBI Taxonomy" id="1618997"/>
    <lineage>
        <taxon>Bacteria</taxon>
        <taxon>Candidatus Uhriibacteriota</taxon>
    </lineage>
</organism>
<reference evidence="1 2" key="1">
    <citation type="journal article" date="2015" name="Nature">
        <title>rRNA introns, odd ribosomes, and small enigmatic genomes across a large radiation of phyla.</title>
        <authorList>
            <person name="Brown C.T."/>
            <person name="Hug L.A."/>
            <person name="Thomas B.C."/>
            <person name="Sharon I."/>
            <person name="Castelle C.J."/>
            <person name="Singh A."/>
            <person name="Wilkins M.J."/>
            <person name="Williams K.H."/>
            <person name="Banfield J.F."/>
        </authorList>
    </citation>
    <scope>NUCLEOTIDE SEQUENCE [LARGE SCALE GENOMIC DNA]</scope>
</reference>
<dbReference type="AlphaFoldDB" id="A0A0G0VB20"/>
<evidence type="ECO:0000313" key="2">
    <source>
        <dbReference type="Proteomes" id="UP000034746"/>
    </source>
</evidence>
<name>A0A0G0VB20_9BACT</name>
<evidence type="ECO:0000313" key="1">
    <source>
        <dbReference type="EMBL" id="KKR98103.1"/>
    </source>
</evidence>